<dbReference type="AlphaFoldDB" id="S2JTD9"/>
<dbReference type="PROSITE" id="PS50118">
    <property type="entry name" value="HMG_BOX_2"/>
    <property type="match status" value="2"/>
</dbReference>
<dbReference type="SMART" id="SM00398">
    <property type="entry name" value="HMG"/>
    <property type="match status" value="2"/>
</dbReference>
<reference evidence="5" key="1">
    <citation type="submission" date="2013-05" db="EMBL/GenBank/DDBJ databases">
        <title>The Genome sequence of Mucor circinelloides f. circinelloides 1006PhL.</title>
        <authorList>
            <consortium name="The Broad Institute Genomics Platform"/>
            <person name="Cuomo C."/>
            <person name="Earl A."/>
            <person name="Findley K."/>
            <person name="Lee S.C."/>
            <person name="Walker B."/>
            <person name="Young S."/>
            <person name="Zeng Q."/>
            <person name="Gargeya S."/>
            <person name="Fitzgerald M."/>
            <person name="Haas B."/>
            <person name="Abouelleil A."/>
            <person name="Allen A.W."/>
            <person name="Alvarado L."/>
            <person name="Arachchi H.M."/>
            <person name="Berlin A.M."/>
            <person name="Chapman S.B."/>
            <person name="Gainer-Dewar J."/>
            <person name="Goldberg J."/>
            <person name="Griggs A."/>
            <person name="Gujja S."/>
            <person name="Hansen M."/>
            <person name="Howarth C."/>
            <person name="Imamovic A."/>
            <person name="Ireland A."/>
            <person name="Larimer J."/>
            <person name="McCowan C."/>
            <person name="Murphy C."/>
            <person name="Pearson M."/>
            <person name="Poon T.W."/>
            <person name="Priest M."/>
            <person name="Roberts A."/>
            <person name="Saif S."/>
            <person name="Shea T."/>
            <person name="Sisk P."/>
            <person name="Sykes S."/>
            <person name="Wortman J."/>
            <person name="Nusbaum C."/>
            <person name="Birren B."/>
        </authorList>
    </citation>
    <scope>NUCLEOTIDE SEQUENCE [LARGE SCALE GENOMIC DNA]</scope>
    <source>
        <strain evidence="5">1006PhL</strain>
    </source>
</reference>
<evidence type="ECO:0000313" key="4">
    <source>
        <dbReference type="EMBL" id="EPB86013.1"/>
    </source>
</evidence>
<dbReference type="OMA" id="YMDKMTS"/>
<accession>S2JTD9</accession>
<evidence type="ECO:0000256" key="1">
    <source>
        <dbReference type="PROSITE-ProRule" id="PRU00267"/>
    </source>
</evidence>
<proteinExistence type="predicted"/>
<protein>
    <recommendedName>
        <fullName evidence="3">HMG box domain-containing protein</fullName>
    </recommendedName>
</protein>
<feature type="compositionally biased region" description="Basic residues" evidence="2">
    <location>
        <begin position="119"/>
        <end position="135"/>
    </location>
</feature>
<dbReference type="VEuPathDB" id="FungiDB:HMPREF1544_07171"/>
<dbReference type="InParanoid" id="S2JTD9"/>
<keyword evidence="1" id="KW-0539">Nucleus</keyword>
<feature type="domain" description="HMG box" evidence="3">
    <location>
        <begin position="249"/>
        <end position="313"/>
    </location>
</feature>
<dbReference type="Gene3D" id="1.10.30.10">
    <property type="entry name" value="High mobility group box domain"/>
    <property type="match status" value="2"/>
</dbReference>
<feature type="DNA-binding region" description="HMG box" evidence="1">
    <location>
        <begin position="324"/>
        <end position="393"/>
    </location>
</feature>
<gene>
    <name evidence="4" type="ORF">HMPREF1544_07171</name>
</gene>
<organism evidence="4 5">
    <name type="scientific">Mucor circinelloides f. circinelloides (strain 1006PhL)</name>
    <name type="common">Mucormycosis agent</name>
    <name type="synonym">Calyptromyces circinelloides</name>
    <dbReference type="NCBI Taxonomy" id="1220926"/>
    <lineage>
        <taxon>Eukaryota</taxon>
        <taxon>Fungi</taxon>
        <taxon>Fungi incertae sedis</taxon>
        <taxon>Mucoromycota</taxon>
        <taxon>Mucoromycotina</taxon>
        <taxon>Mucoromycetes</taxon>
        <taxon>Mucorales</taxon>
        <taxon>Mucorineae</taxon>
        <taxon>Mucoraceae</taxon>
        <taxon>Mucor</taxon>
    </lineage>
</organism>
<evidence type="ECO:0000256" key="2">
    <source>
        <dbReference type="SAM" id="MobiDB-lite"/>
    </source>
</evidence>
<feature type="region of interest" description="Disordered" evidence="2">
    <location>
        <begin position="300"/>
        <end position="323"/>
    </location>
</feature>
<dbReference type="Proteomes" id="UP000014254">
    <property type="component" value="Unassembled WGS sequence"/>
</dbReference>
<feature type="compositionally biased region" description="Acidic residues" evidence="2">
    <location>
        <begin position="205"/>
        <end position="223"/>
    </location>
</feature>
<keyword evidence="5" id="KW-1185">Reference proteome</keyword>
<dbReference type="EMBL" id="KE123998">
    <property type="protein sequence ID" value="EPB86013.1"/>
    <property type="molecule type" value="Genomic_DNA"/>
</dbReference>
<dbReference type="Pfam" id="PF00505">
    <property type="entry name" value="HMG_box"/>
    <property type="match status" value="1"/>
</dbReference>
<dbReference type="InterPro" id="IPR009071">
    <property type="entry name" value="HMG_box_dom"/>
</dbReference>
<feature type="DNA-binding region" description="HMG box" evidence="1">
    <location>
        <begin position="249"/>
        <end position="313"/>
    </location>
</feature>
<dbReference type="GO" id="GO:0003677">
    <property type="term" value="F:DNA binding"/>
    <property type="evidence" value="ECO:0007669"/>
    <property type="project" value="UniProtKB-UniRule"/>
</dbReference>
<feature type="compositionally biased region" description="Basic and acidic residues" evidence="2">
    <location>
        <begin position="300"/>
        <end position="314"/>
    </location>
</feature>
<dbReference type="GO" id="GO:0005634">
    <property type="term" value="C:nucleus"/>
    <property type="evidence" value="ECO:0007669"/>
    <property type="project" value="UniProtKB-UniRule"/>
</dbReference>
<dbReference type="STRING" id="1220926.S2JTD9"/>
<feature type="compositionally biased region" description="Basic and acidic residues" evidence="2">
    <location>
        <begin position="104"/>
        <end position="118"/>
    </location>
</feature>
<feature type="region of interest" description="Disordered" evidence="2">
    <location>
        <begin position="59"/>
        <end position="243"/>
    </location>
</feature>
<dbReference type="InterPro" id="IPR036910">
    <property type="entry name" value="HMG_box_dom_sf"/>
</dbReference>
<feature type="compositionally biased region" description="Basic residues" evidence="2">
    <location>
        <begin position="191"/>
        <end position="200"/>
    </location>
</feature>
<dbReference type="CDD" id="cd00084">
    <property type="entry name" value="HMG-box_SF"/>
    <property type="match status" value="1"/>
</dbReference>
<dbReference type="OrthoDB" id="6247875at2759"/>
<feature type="domain" description="HMG box" evidence="3">
    <location>
        <begin position="324"/>
        <end position="393"/>
    </location>
</feature>
<feature type="compositionally biased region" description="Acidic residues" evidence="2">
    <location>
        <begin position="68"/>
        <end position="81"/>
    </location>
</feature>
<name>S2JTD9_MUCC1</name>
<dbReference type="SUPFAM" id="SSF47095">
    <property type="entry name" value="HMG-box"/>
    <property type="match status" value="2"/>
</dbReference>
<evidence type="ECO:0000259" key="3">
    <source>
        <dbReference type="PROSITE" id="PS50118"/>
    </source>
</evidence>
<keyword evidence="1" id="KW-0238">DNA-binding</keyword>
<evidence type="ECO:0000313" key="5">
    <source>
        <dbReference type="Proteomes" id="UP000014254"/>
    </source>
</evidence>
<sequence>MWSNEPSSLKCPHCRSSAGQLIQEDAIVFCVGCSKTYLNEDEEGTDDEDMNDEDVFTLLPPKDYETYQSEESDEYVDEISGESESRNVFSDQDESDNNVKSTSKSKEKKSAKLKEKKTTTSKRKTTKATKQKPKTAPKASTKLPSIFSDAILPNIKSRNNEELNNDELAFSDFSGEEDANDSQYTHANQKSNKRKRKRAKKQESIDESESDEEEGEEEEEEESIVVFKRHKGSPTTKEYTRANLKTTVPLKKYSPFAQFNKEMRSKIAQEHREAINMSGEPQKQLSRLVADAWKAMPEAEKDKFKQKLSDEKKSMSSVARQKLPRPSGNGYILYSKIKLPQLQSEFPEIKSIRELSAIVGKHWKALEDDEREVYKAKAKKEREDWIRENPEQHQQYMDKMTSKIRATKKARRGEN</sequence>